<dbReference type="RefSeq" id="WP_138840404.1">
    <property type="nucleotide sequence ID" value="NZ_VCPD01000001.1"/>
</dbReference>
<comment type="caution">
    <text evidence="2">The sequence shown here is derived from an EMBL/GenBank/DDBJ whole genome shotgun (WGS) entry which is preliminary data.</text>
</comment>
<organism evidence="2 3">
    <name type="scientific">Ruegeria sediminis</name>
    <dbReference type="NCBI Taxonomy" id="2583820"/>
    <lineage>
        <taxon>Bacteria</taxon>
        <taxon>Pseudomonadati</taxon>
        <taxon>Pseudomonadota</taxon>
        <taxon>Alphaproteobacteria</taxon>
        <taxon>Rhodobacterales</taxon>
        <taxon>Roseobacteraceae</taxon>
        <taxon>Ruegeria</taxon>
    </lineage>
</organism>
<dbReference type="InterPro" id="IPR050834">
    <property type="entry name" value="Glycosyltransf_2"/>
</dbReference>
<dbReference type="EMBL" id="VCPD01000001">
    <property type="protein sequence ID" value="TMV10347.1"/>
    <property type="molecule type" value="Genomic_DNA"/>
</dbReference>
<dbReference type="PANTHER" id="PTHR43685">
    <property type="entry name" value="GLYCOSYLTRANSFERASE"/>
    <property type="match status" value="1"/>
</dbReference>
<sequence length="253" mass="28476">MKISVITAVYNSEATVGEAIASIARQNYPDIEHVIIEGKSKDDSMAAVQRAVHDRMVLISEPDTGIYDALNKGIARATGDIIGFVHSDDFLAHESVLGRIAEAFSDPEVEAVFSDLHYVSQADTSRVIRHWATGPFYPRRLKRGWMPAHPTLYLRRQVYDRVGSFDTGFGIAADYDFILRYFSRTQAKSVYIPEVLYKMRLGGVSNRNWARVRQKMEEDYRAIQRNQVGGVMTLAGKNLSKVGQFIVRQSRAA</sequence>
<dbReference type="Pfam" id="PF00535">
    <property type="entry name" value="Glycos_transf_2"/>
    <property type="match status" value="1"/>
</dbReference>
<proteinExistence type="predicted"/>
<name>A0ABY2X696_9RHOB</name>
<gene>
    <name evidence="2" type="ORF">FGK63_04620</name>
</gene>
<reference evidence="2 3" key="1">
    <citation type="submission" date="2019-05" db="EMBL/GenBank/DDBJ databases">
        <title>Ruegeria sp. nov., isolated from tidal flat.</title>
        <authorList>
            <person name="Kim W."/>
        </authorList>
    </citation>
    <scope>NUCLEOTIDE SEQUENCE [LARGE SCALE GENOMIC DNA]</scope>
    <source>
        <strain evidence="2 3">CAU 1488</strain>
    </source>
</reference>
<evidence type="ECO:0000313" key="3">
    <source>
        <dbReference type="Proteomes" id="UP001193035"/>
    </source>
</evidence>
<dbReference type="InterPro" id="IPR029044">
    <property type="entry name" value="Nucleotide-diphossugar_trans"/>
</dbReference>
<evidence type="ECO:0000313" key="2">
    <source>
        <dbReference type="EMBL" id="TMV10347.1"/>
    </source>
</evidence>
<accession>A0ABY2X696</accession>
<keyword evidence="3" id="KW-1185">Reference proteome</keyword>
<feature type="domain" description="Glycosyltransferase 2-like" evidence="1">
    <location>
        <begin position="4"/>
        <end position="140"/>
    </location>
</feature>
<dbReference type="SUPFAM" id="SSF53448">
    <property type="entry name" value="Nucleotide-diphospho-sugar transferases"/>
    <property type="match status" value="1"/>
</dbReference>
<dbReference type="Proteomes" id="UP001193035">
    <property type="component" value="Unassembled WGS sequence"/>
</dbReference>
<protein>
    <submittedName>
        <fullName evidence="2">Glycosyltransferase</fullName>
    </submittedName>
</protein>
<dbReference type="PANTHER" id="PTHR43685:SF2">
    <property type="entry name" value="GLYCOSYLTRANSFERASE 2-LIKE DOMAIN-CONTAINING PROTEIN"/>
    <property type="match status" value="1"/>
</dbReference>
<dbReference type="InterPro" id="IPR001173">
    <property type="entry name" value="Glyco_trans_2-like"/>
</dbReference>
<dbReference type="CDD" id="cd06433">
    <property type="entry name" value="GT_2_WfgS_like"/>
    <property type="match status" value="1"/>
</dbReference>
<evidence type="ECO:0000259" key="1">
    <source>
        <dbReference type="Pfam" id="PF00535"/>
    </source>
</evidence>
<dbReference type="Gene3D" id="3.90.550.10">
    <property type="entry name" value="Spore Coat Polysaccharide Biosynthesis Protein SpsA, Chain A"/>
    <property type="match status" value="1"/>
</dbReference>